<comment type="caution">
    <text evidence="2">The sequence shown here is derived from an EMBL/GenBank/DDBJ whole genome shotgun (WGS) entry which is preliminary data.</text>
</comment>
<dbReference type="SUPFAM" id="SSF51658">
    <property type="entry name" value="Xylose isomerase-like"/>
    <property type="match status" value="1"/>
</dbReference>
<dbReference type="InterPro" id="IPR050312">
    <property type="entry name" value="IolE/XylAMocC-like"/>
</dbReference>
<dbReference type="InterPro" id="IPR013022">
    <property type="entry name" value="Xyl_isomerase-like_TIM-brl"/>
</dbReference>
<feature type="domain" description="Xylose isomerase-like TIM barrel" evidence="1">
    <location>
        <begin position="22"/>
        <end position="245"/>
    </location>
</feature>
<organism evidence="2 3">
    <name type="scientific">Christensenella hongkongensis</name>
    <dbReference type="NCBI Taxonomy" id="270498"/>
    <lineage>
        <taxon>Bacteria</taxon>
        <taxon>Bacillati</taxon>
        <taxon>Bacillota</taxon>
        <taxon>Clostridia</taxon>
        <taxon>Christensenellales</taxon>
        <taxon>Christensenellaceae</taxon>
        <taxon>Christensenella</taxon>
    </lineage>
</organism>
<gene>
    <name evidence="2" type="ORF">CHK_1520</name>
</gene>
<keyword evidence="3" id="KW-1185">Reference proteome</keyword>
<accession>A0A0M2NG44</accession>
<dbReference type="PATRIC" id="fig|270498.16.peg.960"/>
<dbReference type="STRING" id="270498.CHK_1520"/>
<dbReference type="PANTHER" id="PTHR12110:SF41">
    <property type="entry name" value="INOSOSE DEHYDRATASE"/>
    <property type="match status" value="1"/>
</dbReference>
<dbReference type="Proteomes" id="UP000034076">
    <property type="component" value="Unassembled WGS sequence"/>
</dbReference>
<dbReference type="Gene3D" id="3.20.20.150">
    <property type="entry name" value="Divalent-metal-dependent TIM barrel enzymes"/>
    <property type="match status" value="1"/>
</dbReference>
<dbReference type="InterPro" id="IPR036237">
    <property type="entry name" value="Xyl_isomerase-like_sf"/>
</dbReference>
<dbReference type="AlphaFoldDB" id="A0A0M2NG44"/>
<name>A0A0M2NG44_9FIRM</name>
<dbReference type="OrthoDB" id="3185623at2"/>
<dbReference type="RefSeq" id="WP_046443379.1">
    <property type="nucleotide sequence ID" value="NZ_CAUERS010000043.1"/>
</dbReference>
<protein>
    <recommendedName>
        <fullName evidence="1">Xylose isomerase-like TIM barrel domain-containing protein</fullName>
    </recommendedName>
</protein>
<reference evidence="2 3" key="1">
    <citation type="submission" date="2015-04" db="EMBL/GenBank/DDBJ databases">
        <title>Draft genome sequence of bacteremic isolate Catabacter hongkongensis type strain HKU16T.</title>
        <authorList>
            <person name="Lau S.K."/>
            <person name="Teng J.L."/>
            <person name="Huang Y."/>
            <person name="Curreem S.O."/>
            <person name="Tsui S.K."/>
            <person name="Woo P.C."/>
        </authorList>
    </citation>
    <scope>NUCLEOTIDE SEQUENCE [LARGE SCALE GENOMIC DNA]</scope>
    <source>
        <strain evidence="2 3">HKU16</strain>
    </source>
</reference>
<dbReference type="EMBL" id="LAYJ01000088">
    <property type="protein sequence ID" value="KKI51133.1"/>
    <property type="molecule type" value="Genomic_DNA"/>
</dbReference>
<dbReference type="Pfam" id="PF01261">
    <property type="entry name" value="AP_endonuc_2"/>
    <property type="match status" value="1"/>
</dbReference>
<evidence type="ECO:0000313" key="2">
    <source>
        <dbReference type="EMBL" id="KKI51133.1"/>
    </source>
</evidence>
<proteinExistence type="predicted"/>
<evidence type="ECO:0000259" key="1">
    <source>
        <dbReference type="Pfam" id="PF01261"/>
    </source>
</evidence>
<evidence type="ECO:0000313" key="3">
    <source>
        <dbReference type="Proteomes" id="UP000034076"/>
    </source>
</evidence>
<sequence length="268" mass="29945">MKLCFSTLGCPEWSFSDIISTACDMGYDGIEIRGVGNVIDGTRIPEFSPANAQKTKALLAKKGLTVACLTSACYMNDQNHIDDVLYLAKAYVDTAHDMDIKNIRVLGDFGPEQSGELNTVEIAKRVKDVAQYAKAKDVNVLVETNGFFADSKRMTELLNAADEENIGVLWDIHHPYRYFGESPEQTVGMLGDLIRHVHIKDSVIENGKLRYTMVGYGDLPVRECIEQLNATGFDGFYSLEWLKRWDLSLEEPGIAFAGYADYMKSLMK</sequence>
<dbReference type="PANTHER" id="PTHR12110">
    <property type="entry name" value="HYDROXYPYRUVATE ISOMERASE"/>
    <property type="match status" value="1"/>
</dbReference>